<evidence type="ECO:0000313" key="2">
    <source>
        <dbReference type="EMBL" id="KAF1847593.1"/>
    </source>
</evidence>
<dbReference type="GeneID" id="63850111"/>
<dbReference type="AlphaFoldDB" id="A0A9P4GJU5"/>
<keyword evidence="1" id="KW-0472">Membrane</keyword>
<feature type="transmembrane region" description="Helical" evidence="1">
    <location>
        <begin position="6"/>
        <end position="31"/>
    </location>
</feature>
<organism evidence="2 3">
    <name type="scientific">Cucurbitaria berberidis CBS 394.84</name>
    <dbReference type="NCBI Taxonomy" id="1168544"/>
    <lineage>
        <taxon>Eukaryota</taxon>
        <taxon>Fungi</taxon>
        <taxon>Dikarya</taxon>
        <taxon>Ascomycota</taxon>
        <taxon>Pezizomycotina</taxon>
        <taxon>Dothideomycetes</taxon>
        <taxon>Pleosporomycetidae</taxon>
        <taxon>Pleosporales</taxon>
        <taxon>Pleosporineae</taxon>
        <taxon>Cucurbitariaceae</taxon>
        <taxon>Cucurbitaria</taxon>
    </lineage>
</organism>
<gene>
    <name evidence="2" type="ORF">K460DRAFT_363661</name>
</gene>
<evidence type="ECO:0000256" key="1">
    <source>
        <dbReference type="SAM" id="Phobius"/>
    </source>
</evidence>
<dbReference type="RefSeq" id="XP_040790156.1">
    <property type="nucleotide sequence ID" value="XM_040932860.1"/>
</dbReference>
<comment type="caution">
    <text evidence="2">The sequence shown here is derived from an EMBL/GenBank/DDBJ whole genome shotgun (WGS) entry which is preliminary data.</text>
</comment>
<evidence type="ECO:0000313" key="3">
    <source>
        <dbReference type="Proteomes" id="UP000800039"/>
    </source>
</evidence>
<dbReference type="EMBL" id="ML976615">
    <property type="protein sequence ID" value="KAF1847593.1"/>
    <property type="molecule type" value="Genomic_DNA"/>
</dbReference>
<accession>A0A9P4GJU5</accession>
<keyword evidence="1" id="KW-0812">Transmembrane</keyword>
<proteinExistence type="predicted"/>
<keyword evidence="3" id="KW-1185">Reference proteome</keyword>
<protein>
    <submittedName>
        <fullName evidence="2">Uncharacterized protein</fullName>
    </submittedName>
</protein>
<keyword evidence="1" id="KW-1133">Transmembrane helix</keyword>
<name>A0A9P4GJU5_9PLEO</name>
<reference evidence="2" key="1">
    <citation type="submission" date="2020-01" db="EMBL/GenBank/DDBJ databases">
        <authorList>
            <consortium name="DOE Joint Genome Institute"/>
            <person name="Haridas S."/>
            <person name="Albert R."/>
            <person name="Binder M."/>
            <person name="Bloem J."/>
            <person name="Labutti K."/>
            <person name="Salamov A."/>
            <person name="Andreopoulos B."/>
            <person name="Baker S.E."/>
            <person name="Barry K."/>
            <person name="Bills G."/>
            <person name="Bluhm B.H."/>
            <person name="Cannon C."/>
            <person name="Castanera R."/>
            <person name="Culley D.E."/>
            <person name="Daum C."/>
            <person name="Ezra D."/>
            <person name="Gonzalez J.B."/>
            <person name="Henrissat B."/>
            <person name="Kuo A."/>
            <person name="Liang C."/>
            <person name="Lipzen A."/>
            <person name="Lutzoni F."/>
            <person name="Magnuson J."/>
            <person name="Mondo S."/>
            <person name="Nolan M."/>
            <person name="Ohm R."/>
            <person name="Pangilinan J."/>
            <person name="Park H.-J."/>
            <person name="Ramirez L."/>
            <person name="Alfaro M."/>
            <person name="Sun H."/>
            <person name="Tritt A."/>
            <person name="Yoshinaga Y."/>
            <person name="Zwiers L.-H."/>
            <person name="Turgeon B.G."/>
            <person name="Goodwin S.B."/>
            <person name="Spatafora J.W."/>
            <person name="Crous P.W."/>
            <person name="Grigoriev I.V."/>
        </authorList>
    </citation>
    <scope>NUCLEOTIDE SEQUENCE</scope>
    <source>
        <strain evidence="2">CBS 394.84</strain>
    </source>
</reference>
<dbReference type="Proteomes" id="UP000800039">
    <property type="component" value="Unassembled WGS sequence"/>
</dbReference>
<sequence length="55" mass="6075">MACAEAALVLNALAVLLIWVCYNTTFLVAFFNVYKKGLACMCCPAEICSRATPWR</sequence>